<evidence type="ECO:0000313" key="2">
    <source>
        <dbReference type="EMBL" id="MFD1020062.1"/>
    </source>
</evidence>
<proteinExistence type="predicted"/>
<evidence type="ECO:0008006" key="4">
    <source>
        <dbReference type="Google" id="ProtNLM"/>
    </source>
</evidence>
<keyword evidence="1" id="KW-1133">Transmembrane helix</keyword>
<evidence type="ECO:0000256" key="1">
    <source>
        <dbReference type="SAM" id="Phobius"/>
    </source>
</evidence>
<organism evidence="2 3">
    <name type="scientific">Thalassobacillus hwangdonensis</name>
    <dbReference type="NCBI Taxonomy" id="546108"/>
    <lineage>
        <taxon>Bacteria</taxon>
        <taxon>Bacillati</taxon>
        <taxon>Bacillota</taxon>
        <taxon>Bacilli</taxon>
        <taxon>Bacillales</taxon>
        <taxon>Bacillaceae</taxon>
        <taxon>Thalassobacillus</taxon>
    </lineage>
</organism>
<gene>
    <name evidence="2" type="ORF">ACFQ2J_12825</name>
</gene>
<accession>A0ABW3L1X7</accession>
<dbReference type="RefSeq" id="WP_386061006.1">
    <property type="nucleotide sequence ID" value="NZ_JBHTKL010000005.1"/>
</dbReference>
<dbReference type="EMBL" id="JBHTKL010000005">
    <property type="protein sequence ID" value="MFD1020062.1"/>
    <property type="molecule type" value="Genomic_DNA"/>
</dbReference>
<reference evidence="3" key="1">
    <citation type="journal article" date="2019" name="Int. J. Syst. Evol. Microbiol.">
        <title>The Global Catalogue of Microorganisms (GCM) 10K type strain sequencing project: providing services to taxonomists for standard genome sequencing and annotation.</title>
        <authorList>
            <consortium name="The Broad Institute Genomics Platform"/>
            <consortium name="The Broad Institute Genome Sequencing Center for Infectious Disease"/>
            <person name="Wu L."/>
            <person name="Ma J."/>
        </authorList>
    </citation>
    <scope>NUCLEOTIDE SEQUENCE [LARGE SCALE GENOMIC DNA]</scope>
    <source>
        <strain evidence="3">CCUG 56607</strain>
    </source>
</reference>
<name>A0ABW3L1X7_9BACI</name>
<feature type="transmembrane region" description="Helical" evidence="1">
    <location>
        <begin position="6"/>
        <end position="21"/>
    </location>
</feature>
<evidence type="ECO:0000313" key="3">
    <source>
        <dbReference type="Proteomes" id="UP001596990"/>
    </source>
</evidence>
<keyword evidence="1" id="KW-0812">Transmembrane</keyword>
<protein>
    <recommendedName>
        <fullName evidence="4">DUF3139 domain-containing protein</fullName>
    </recommendedName>
</protein>
<dbReference type="Proteomes" id="UP001596990">
    <property type="component" value="Unassembled WGS sequence"/>
</dbReference>
<comment type="caution">
    <text evidence="2">The sequence shown here is derived from an EMBL/GenBank/DDBJ whole genome shotgun (WGS) entry which is preliminary data.</text>
</comment>
<keyword evidence="1" id="KW-0472">Membrane</keyword>
<keyword evidence="3" id="KW-1185">Reference proteome</keyword>
<sequence>MKITRWVLIILGVTLVCLYVYENYGMIKSHHVTGVQIDDKKHEGENYYIVVDDKKMKVKDMNTWMLLDTAKNYDLTYEWYGSRTPTVKEINQTGDHDSVGGGH</sequence>